<dbReference type="InterPro" id="IPR012263">
    <property type="entry name" value="M_m6A_EcoRV"/>
</dbReference>
<dbReference type="PRINTS" id="PR00505">
    <property type="entry name" value="D12N6MTFRASE"/>
</dbReference>
<evidence type="ECO:0000256" key="1">
    <source>
        <dbReference type="ARBA" id="ARBA00006594"/>
    </source>
</evidence>
<protein>
    <recommendedName>
        <fullName evidence="2">site-specific DNA-methyltransferase (adenine-specific)</fullName>
        <ecNumber evidence="2">2.1.1.72</ecNumber>
    </recommendedName>
</protein>
<dbReference type="InterPro" id="IPR029063">
    <property type="entry name" value="SAM-dependent_MTases_sf"/>
</dbReference>
<name>A0A212IWB6_9BACT</name>
<dbReference type="Gene3D" id="3.40.50.150">
    <property type="entry name" value="Vaccinia Virus protein VP39"/>
    <property type="match status" value="1"/>
</dbReference>
<dbReference type="Pfam" id="PF02086">
    <property type="entry name" value="MethyltransfD12"/>
    <property type="match status" value="1"/>
</dbReference>
<dbReference type="GO" id="GO:0032259">
    <property type="term" value="P:methylation"/>
    <property type="evidence" value="ECO:0007669"/>
    <property type="project" value="UniProtKB-KW"/>
</dbReference>
<evidence type="ECO:0000256" key="6">
    <source>
        <dbReference type="ARBA" id="ARBA00047942"/>
    </source>
</evidence>
<dbReference type="GO" id="GO:0009007">
    <property type="term" value="F:site-specific DNA-methyltransferase (adenine-specific) activity"/>
    <property type="evidence" value="ECO:0007669"/>
    <property type="project" value="UniProtKB-EC"/>
</dbReference>
<evidence type="ECO:0000256" key="5">
    <source>
        <dbReference type="ARBA" id="ARBA00022691"/>
    </source>
</evidence>
<gene>
    <name evidence="7" type="ORF">KM92DES2_10135</name>
</gene>
<dbReference type="AlphaFoldDB" id="A0A212IWB6"/>
<dbReference type="RefSeq" id="WP_296934873.1">
    <property type="nucleotide sequence ID" value="NZ_LT598928.1"/>
</dbReference>
<comment type="similarity">
    <text evidence="1">Belongs to the N(4)/N(6)-methyltransferase family.</text>
</comment>
<evidence type="ECO:0000256" key="4">
    <source>
        <dbReference type="ARBA" id="ARBA00022679"/>
    </source>
</evidence>
<evidence type="ECO:0000313" key="7">
    <source>
        <dbReference type="EMBL" id="SBV91452.1"/>
    </source>
</evidence>
<dbReference type="PANTHER" id="PTHR30481:SF2">
    <property type="entry name" value="SITE-SPECIFIC DNA-METHYLTRANSFERASE (ADENINE-SPECIFIC)"/>
    <property type="match status" value="1"/>
</dbReference>
<keyword evidence="5" id="KW-0949">S-adenosyl-L-methionine</keyword>
<dbReference type="PIRSF" id="PIRSF000398">
    <property type="entry name" value="M_m6A_EcoRV"/>
    <property type="match status" value="1"/>
</dbReference>
<reference evidence="7" key="1">
    <citation type="submission" date="2016-04" db="EMBL/GenBank/DDBJ databases">
        <authorList>
            <person name="Evans L.H."/>
            <person name="Alamgir A."/>
            <person name="Owens N."/>
            <person name="Weber N.D."/>
            <person name="Virtaneva K."/>
            <person name="Barbian K."/>
            <person name="Babar A."/>
            <person name="Rosenke K."/>
        </authorList>
    </citation>
    <scope>NUCLEOTIDE SEQUENCE</scope>
    <source>
        <strain evidence="7">92-2</strain>
    </source>
</reference>
<evidence type="ECO:0000256" key="3">
    <source>
        <dbReference type="ARBA" id="ARBA00022603"/>
    </source>
</evidence>
<dbReference type="GO" id="GO:0009307">
    <property type="term" value="P:DNA restriction-modification system"/>
    <property type="evidence" value="ECO:0007669"/>
    <property type="project" value="InterPro"/>
</dbReference>
<dbReference type="GO" id="GO:0006298">
    <property type="term" value="P:mismatch repair"/>
    <property type="evidence" value="ECO:0007669"/>
    <property type="project" value="TreeGrafter"/>
</dbReference>
<accession>A0A212IWB6</accession>
<dbReference type="InterPro" id="IPR023095">
    <property type="entry name" value="Ade_MeTrfase_dom_2"/>
</dbReference>
<organism evidence="7">
    <name type="scientific">uncultured Desulfovibrio sp</name>
    <dbReference type="NCBI Taxonomy" id="167968"/>
    <lineage>
        <taxon>Bacteria</taxon>
        <taxon>Pseudomonadati</taxon>
        <taxon>Thermodesulfobacteriota</taxon>
        <taxon>Desulfovibrionia</taxon>
        <taxon>Desulfovibrionales</taxon>
        <taxon>Desulfovibrionaceae</taxon>
        <taxon>Desulfovibrio</taxon>
        <taxon>environmental samples</taxon>
    </lineage>
</organism>
<dbReference type="PANTHER" id="PTHR30481">
    <property type="entry name" value="DNA ADENINE METHYLASE"/>
    <property type="match status" value="1"/>
</dbReference>
<keyword evidence="3 7" id="KW-0489">Methyltransferase</keyword>
<sequence>MQFSTPLRYPGGKGKLTEFLKYVVSGNNLIGCDYVEPYAGGAGIAINLLLHGYARHIHLNDLNASVYSFWHSVVHYPDELCRLICDTPVTMDEWHKQKSIQANHQNHSQLEIGFSTFFLNRTNRSGIIWGGVIGGKKQTGEWKIDARFNKDNLINRIERIALYSNAISIYNEDAVKFITKKIPSLPRKTLVYLDPPYYVKGKGLYENHYIHDDHLKIAQIVATKLKRPWIVSYDHAPEIVDMYPNFKSIVYGINYSAQDRYKGAEIMFFSDRLEVPDVENPVAVRVA</sequence>
<dbReference type="Gene3D" id="1.10.1020.10">
    <property type="entry name" value="Adenine-specific Methyltransferase, Domain 2"/>
    <property type="match status" value="1"/>
</dbReference>
<proteinExistence type="inferred from homology"/>
<evidence type="ECO:0000256" key="2">
    <source>
        <dbReference type="ARBA" id="ARBA00011900"/>
    </source>
</evidence>
<dbReference type="SUPFAM" id="SSF53335">
    <property type="entry name" value="S-adenosyl-L-methionine-dependent methyltransferases"/>
    <property type="match status" value="1"/>
</dbReference>
<comment type="catalytic activity">
    <reaction evidence="6">
        <text>a 2'-deoxyadenosine in DNA + S-adenosyl-L-methionine = an N(6)-methyl-2'-deoxyadenosine in DNA + S-adenosyl-L-homocysteine + H(+)</text>
        <dbReference type="Rhea" id="RHEA:15197"/>
        <dbReference type="Rhea" id="RHEA-COMP:12418"/>
        <dbReference type="Rhea" id="RHEA-COMP:12419"/>
        <dbReference type="ChEBI" id="CHEBI:15378"/>
        <dbReference type="ChEBI" id="CHEBI:57856"/>
        <dbReference type="ChEBI" id="CHEBI:59789"/>
        <dbReference type="ChEBI" id="CHEBI:90615"/>
        <dbReference type="ChEBI" id="CHEBI:90616"/>
        <dbReference type="EC" id="2.1.1.72"/>
    </reaction>
</comment>
<keyword evidence="4 7" id="KW-0808">Transferase</keyword>
<dbReference type="GO" id="GO:1904047">
    <property type="term" value="F:S-adenosyl-L-methionine binding"/>
    <property type="evidence" value="ECO:0007669"/>
    <property type="project" value="TreeGrafter"/>
</dbReference>
<dbReference type="EC" id="2.1.1.72" evidence="2"/>
<dbReference type="InterPro" id="IPR012327">
    <property type="entry name" value="MeTrfase_D12"/>
</dbReference>
<dbReference type="EMBL" id="FLUP01000001">
    <property type="protein sequence ID" value="SBV91452.1"/>
    <property type="molecule type" value="Genomic_DNA"/>
</dbReference>
<dbReference type="GO" id="GO:0043565">
    <property type="term" value="F:sequence-specific DNA binding"/>
    <property type="evidence" value="ECO:0007669"/>
    <property type="project" value="TreeGrafter"/>
</dbReference>